<dbReference type="InterPro" id="IPR011013">
    <property type="entry name" value="Gal_mutarotase_sf_dom"/>
</dbReference>
<dbReference type="InterPro" id="IPR037481">
    <property type="entry name" value="LacX"/>
</dbReference>
<name>A0A3E5ECT5_9BACT</name>
<dbReference type="PANTHER" id="PTHR11122">
    <property type="entry name" value="APOSPORY-ASSOCIATED PROTEIN C-RELATED"/>
    <property type="match status" value="1"/>
</dbReference>
<reference evidence="6 7" key="1">
    <citation type="submission" date="2018-08" db="EMBL/GenBank/DDBJ databases">
        <title>A genome reference for cultivated species of the human gut microbiota.</title>
        <authorList>
            <person name="Zou Y."/>
            <person name="Xue W."/>
            <person name="Luo G."/>
        </authorList>
    </citation>
    <scope>NUCLEOTIDE SEQUENCE [LARGE SCALE GENOMIC DNA]</scope>
    <source>
        <strain evidence="4 6">AF24-12</strain>
        <strain evidence="5 7">OF03-3</strain>
    </source>
</reference>
<dbReference type="InterPro" id="IPR014718">
    <property type="entry name" value="GH-type_carb-bd"/>
</dbReference>
<dbReference type="GO" id="GO:0016853">
    <property type="term" value="F:isomerase activity"/>
    <property type="evidence" value="ECO:0007669"/>
    <property type="project" value="InterPro"/>
</dbReference>
<evidence type="ECO:0000313" key="7">
    <source>
        <dbReference type="Proteomes" id="UP000285604"/>
    </source>
</evidence>
<dbReference type="EMBL" id="QRVA01000001">
    <property type="protein sequence ID" value="RGS19720.1"/>
    <property type="molecule type" value="Genomic_DNA"/>
</dbReference>
<dbReference type="RefSeq" id="WP_117586010.1">
    <property type="nucleotide sequence ID" value="NZ_JAHOEA010000002.1"/>
</dbReference>
<sequence length="290" mass="33487">MEQIKNDQLTLEISSLGAELQSIKDANGNEYLWDGDEKYWNRHSPILFPIVCGLWKDTYRTEGKEYHLPRHGFARDTEFKLVGKTADRLTFALIDNEETQKNYPYHFNLAISYRLQGNEIHVIWHVENTDDKEIFFQIGGHPAFMVPGCKKGEEMKATLKLDNEAPVRLYGNVGGCIDRQAKETVETDKGIWEVNEETFAEDAVIFDKSQVKQVSILNEQGEPHVTLEFKTPAVGIWNPTGKHAPFICIEPWYGLNDWAEYDGEFKDKYLMNRLQPGASFMSEYIIRIEK</sequence>
<evidence type="ECO:0000256" key="3">
    <source>
        <dbReference type="ARBA" id="ARBA00022837"/>
    </source>
</evidence>
<dbReference type="Proteomes" id="UP000283872">
    <property type="component" value="Unassembled WGS sequence"/>
</dbReference>
<comment type="cofactor">
    <cofactor evidence="1">
        <name>Ca(2+)</name>
        <dbReference type="ChEBI" id="CHEBI:29108"/>
    </cofactor>
</comment>
<evidence type="ECO:0000256" key="1">
    <source>
        <dbReference type="ARBA" id="ARBA00001913"/>
    </source>
</evidence>
<dbReference type="GO" id="GO:0030246">
    <property type="term" value="F:carbohydrate binding"/>
    <property type="evidence" value="ECO:0007669"/>
    <property type="project" value="InterPro"/>
</dbReference>
<keyword evidence="3" id="KW-0106">Calcium</keyword>
<proteinExistence type="predicted"/>
<dbReference type="PANTHER" id="PTHR11122:SF13">
    <property type="entry name" value="GLUCOSE-6-PHOSPHATE 1-EPIMERASE"/>
    <property type="match status" value="1"/>
</dbReference>
<comment type="subunit">
    <text evidence="2">Monomer.</text>
</comment>
<evidence type="ECO:0000313" key="6">
    <source>
        <dbReference type="Proteomes" id="UP000283872"/>
    </source>
</evidence>
<dbReference type="EMBL" id="QSCI01000037">
    <property type="protein sequence ID" value="RGX94164.1"/>
    <property type="molecule type" value="Genomic_DNA"/>
</dbReference>
<accession>A0A3E5ECT5</accession>
<dbReference type="SUPFAM" id="SSF74650">
    <property type="entry name" value="Galactose mutarotase-like"/>
    <property type="match status" value="1"/>
</dbReference>
<gene>
    <name evidence="4" type="ORF">DWY11_00370</name>
    <name evidence="5" type="ORF">DXA63_09160</name>
</gene>
<dbReference type="InterPro" id="IPR008183">
    <property type="entry name" value="Aldose_1/G6P_1-epimerase"/>
</dbReference>
<dbReference type="Gene3D" id="2.70.98.10">
    <property type="match status" value="1"/>
</dbReference>
<dbReference type="Proteomes" id="UP000285604">
    <property type="component" value="Unassembled WGS sequence"/>
</dbReference>
<dbReference type="CDD" id="cd09024">
    <property type="entry name" value="Aldose_epim_lacX"/>
    <property type="match status" value="1"/>
</dbReference>
<dbReference type="AlphaFoldDB" id="A0A3E5ECT5"/>
<organism evidence="4 6">
    <name type="scientific">Segatella copri</name>
    <dbReference type="NCBI Taxonomy" id="165179"/>
    <lineage>
        <taxon>Bacteria</taxon>
        <taxon>Pseudomonadati</taxon>
        <taxon>Bacteroidota</taxon>
        <taxon>Bacteroidia</taxon>
        <taxon>Bacteroidales</taxon>
        <taxon>Prevotellaceae</taxon>
        <taxon>Segatella</taxon>
    </lineage>
</organism>
<comment type="caution">
    <text evidence="4">The sequence shown here is derived from an EMBL/GenBank/DDBJ whole genome shotgun (WGS) entry which is preliminary data.</text>
</comment>
<evidence type="ECO:0000313" key="5">
    <source>
        <dbReference type="EMBL" id="RGX94164.1"/>
    </source>
</evidence>
<protein>
    <submittedName>
        <fullName evidence="4">Aldose 1-epimerase family protein</fullName>
    </submittedName>
</protein>
<evidence type="ECO:0000313" key="4">
    <source>
        <dbReference type="EMBL" id="RGS19720.1"/>
    </source>
</evidence>
<dbReference type="GO" id="GO:0005975">
    <property type="term" value="P:carbohydrate metabolic process"/>
    <property type="evidence" value="ECO:0007669"/>
    <property type="project" value="InterPro"/>
</dbReference>
<dbReference type="Pfam" id="PF01263">
    <property type="entry name" value="Aldose_epim"/>
    <property type="match status" value="1"/>
</dbReference>
<evidence type="ECO:0000256" key="2">
    <source>
        <dbReference type="ARBA" id="ARBA00011245"/>
    </source>
</evidence>